<evidence type="ECO:0000256" key="1">
    <source>
        <dbReference type="SAM" id="Phobius"/>
    </source>
</evidence>
<dbReference type="InterPro" id="IPR013783">
    <property type="entry name" value="Ig-like_fold"/>
</dbReference>
<keyword evidence="4" id="KW-1185">Reference proteome</keyword>
<dbReference type="EMBL" id="JBHTAS010000001">
    <property type="protein sequence ID" value="MFC7140250.1"/>
    <property type="molecule type" value="Genomic_DNA"/>
</dbReference>
<dbReference type="GeneID" id="78820532"/>
<name>A0ABD5XYK4_9EURY</name>
<organism evidence="3 4">
    <name type="scientific">Halosimplex aquaticum</name>
    <dbReference type="NCBI Taxonomy" id="3026162"/>
    <lineage>
        <taxon>Archaea</taxon>
        <taxon>Methanobacteriati</taxon>
        <taxon>Methanobacteriota</taxon>
        <taxon>Stenosarchaea group</taxon>
        <taxon>Halobacteria</taxon>
        <taxon>Halobacteriales</taxon>
        <taxon>Haloarculaceae</taxon>
        <taxon>Halosimplex</taxon>
    </lineage>
</organism>
<sequence length="371" mass="40742">MSDDDTVEESGDGAGFRWRWLAVVPLVVIVALVVLYLLGVLGAPSVGVADAGDWGEVTENRTEVVTTVWVRNPNPVGATLGTGLDAAYEVQFNGVTVATGDRSGISLPAGNRTVRLHSYVRNERIPAWWVAYVRANETLRADVDATLRANVGPSPNVTHTVERDRTMFADSRPVVDALSTAADRTSGRYTEEIDLARRAPFVVSALGLDERTVTVGYEVERGWATWGEVNRNRTNVRFHLVVTNPGDVPVVAAPESVRAEVEANGVELFEHDAEALSFRNVSSEELLRPGETRTVTVVATMDNDEIDEWFTSHVRRGERSNVTARFRLLVEHPLRDATIRLPVDEPATYRCSFRTGMLVDNQTTATTCEAP</sequence>
<keyword evidence="1" id="KW-0812">Transmembrane</keyword>
<protein>
    <submittedName>
        <fullName evidence="3">LEA type 2 family protein</fullName>
    </submittedName>
</protein>
<dbReference type="Gene3D" id="2.60.40.10">
    <property type="entry name" value="Immunoglobulins"/>
    <property type="match status" value="2"/>
</dbReference>
<evidence type="ECO:0000313" key="3">
    <source>
        <dbReference type="EMBL" id="MFC7140250.1"/>
    </source>
</evidence>
<dbReference type="Proteomes" id="UP001596432">
    <property type="component" value="Unassembled WGS sequence"/>
</dbReference>
<proteinExistence type="predicted"/>
<evidence type="ECO:0000313" key="4">
    <source>
        <dbReference type="Proteomes" id="UP001596432"/>
    </source>
</evidence>
<dbReference type="SUPFAM" id="SSF117070">
    <property type="entry name" value="LEA14-like"/>
    <property type="match status" value="1"/>
</dbReference>
<accession>A0ABD5XYK4</accession>
<feature type="transmembrane region" description="Helical" evidence="1">
    <location>
        <begin position="20"/>
        <end position="38"/>
    </location>
</feature>
<dbReference type="InterPro" id="IPR004864">
    <property type="entry name" value="LEA_2"/>
</dbReference>
<evidence type="ECO:0000259" key="2">
    <source>
        <dbReference type="Pfam" id="PF03168"/>
    </source>
</evidence>
<dbReference type="RefSeq" id="WP_274325814.1">
    <property type="nucleotide sequence ID" value="NZ_CP118158.1"/>
</dbReference>
<dbReference type="AlphaFoldDB" id="A0ABD5XYK4"/>
<keyword evidence="1" id="KW-1133">Transmembrane helix</keyword>
<dbReference type="Pfam" id="PF03168">
    <property type="entry name" value="LEA_2"/>
    <property type="match status" value="1"/>
</dbReference>
<comment type="caution">
    <text evidence="3">The sequence shown here is derived from an EMBL/GenBank/DDBJ whole genome shotgun (WGS) entry which is preliminary data.</text>
</comment>
<gene>
    <name evidence="3" type="ORF">ACFQMA_10460</name>
</gene>
<feature type="domain" description="Late embryogenesis abundant protein LEA-2 subgroup" evidence="2">
    <location>
        <begin position="68"/>
        <end position="149"/>
    </location>
</feature>
<reference evidence="3 4" key="1">
    <citation type="journal article" date="2019" name="Int. J. Syst. Evol. Microbiol.">
        <title>The Global Catalogue of Microorganisms (GCM) 10K type strain sequencing project: providing services to taxonomists for standard genome sequencing and annotation.</title>
        <authorList>
            <consortium name="The Broad Institute Genomics Platform"/>
            <consortium name="The Broad Institute Genome Sequencing Center for Infectious Disease"/>
            <person name="Wu L."/>
            <person name="Ma J."/>
        </authorList>
    </citation>
    <scope>NUCLEOTIDE SEQUENCE [LARGE SCALE GENOMIC DNA]</scope>
    <source>
        <strain evidence="3 4">XZYJT29</strain>
    </source>
</reference>
<keyword evidence="1" id="KW-0472">Membrane</keyword>